<comment type="caution">
    <text evidence="2">The sequence shown here is derived from an EMBL/GenBank/DDBJ whole genome shotgun (WGS) entry which is preliminary data.</text>
</comment>
<proteinExistence type="predicted"/>
<dbReference type="Pfam" id="PF24758">
    <property type="entry name" value="LRR_At5g56370"/>
    <property type="match status" value="1"/>
</dbReference>
<dbReference type="STRING" id="33114.A0A2G2VDR7"/>
<dbReference type="EMBL" id="MLFT02000012">
    <property type="protein sequence ID" value="PHT31132.1"/>
    <property type="molecule type" value="Genomic_DNA"/>
</dbReference>
<gene>
    <name evidence="2" type="ORF">CQW23_27469</name>
</gene>
<dbReference type="PANTHER" id="PTHR31639">
    <property type="entry name" value="F-BOX PROTEIN-LIKE"/>
    <property type="match status" value="1"/>
</dbReference>
<dbReference type="Proteomes" id="UP000224567">
    <property type="component" value="Unassembled WGS sequence"/>
</dbReference>
<dbReference type="OrthoDB" id="1274461at2759"/>
<reference evidence="2 3" key="1">
    <citation type="journal article" date="2017" name="Genome Biol.">
        <title>New reference genome sequences of hot pepper reveal the massive evolution of plant disease-resistance genes by retroduplication.</title>
        <authorList>
            <person name="Kim S."/>
            <person name="Park J."/>
            <person name="Yeom S.I."/>
            <person name="Kim Y.M."/>
            <person name="Seo E."/>
            <person name="Kim K.T."/>
            <person name="Kim M.S."/>
            <person name="Lee J.M."/>
            <person name="Cheong K."/>
            <person name="Shin H.S."/>
            <person name="Kim S.B."/>
            <person name="Han K."/>
            <person name="Lee J."/>
            <person name="Park M."/>
            <person name="Lee H.A."/>
            <person name="Lee H.Y."/>
            <person name="Lee Y."/>
            <person name="Oh S."/>
            <person name="Lee J.H."/>
            <person name="Choi E."/>
            <person name="Choi E."/>
            <person name="Lee S.E."/>
            <person name="Jeon J."/>
            <person name="Kim H."/>
            <person name="Choi G."/>
            <person name="Song H."/>
            <person name="Lee J."/>
            <person name="Lee S.C."/>
            <person name="Kwon J.K."/>
            <person name="Lee H.Y."/>
            <person name="Koo N."/>
            <person name="Hong Y."/>
            <person name="Kim R.W."/>
            <person name="Kang W.H."/>
            <person name="Huh J.H."/>
            <person name="Kang B.C."/>
            <person name="Yang T.J."/>
            <person name="Lee Y.H."/>
            <person name="Bennetzen J.L."/>
            <person name="Choi D."/>
        </authorList>
    </citation>
    <scope>NUCLEOTIDE SEQUENCE [LARGE SCALE GENOMIC DNA]</scope>
    <source>
        <strain evidence="3">cv. PBC81</strain>
    </source>
</reference>
<accession>A0A2G2VDR7</accession>
<dbReference type="InterPro" id="IPR055411">
    <property type="entry name" value="LRR_FXL15/At3g58940/PEG3-like"/>
</dbReference>
<name>A0A2G2VDR7_CAPBA</name>
<evidence type="ECO:0000313" key="2">
    <source>
        <dbReference type="EMBL" id="PHT31132.1"/>
    </source>
</evidence>
<feature type="domain" description="F-box/LRR-repeat protein 15/At3g58940/PEG3-like LRR" evidence="1">
    <location>
        <begin position="3"/>
        <end position="200"/>
    </location>
</feature>
<organism evidence="2 3">
    <name type="scientific">Capsicum baccatum</name>
    <name type="common">Peruvian pepper</name>
    <dbReference type="NCBI Taxonomy" id="33114"/>
    <lineage>
        <taxon>Eukaryota</taxon>
        <taxon>Viridiplantae</taxon>
        <taxon>Streptophyta</taxon>
        <taxon>Embryophyta</taxon>
        <taxon>Tracheophyta</taxon>
        <taxon>Spermatophyta</taxon>
        <taxon>Magnoliopsida</taxon>
        <taxon>eudicotyledons</taxon>
        <taxon>Gunneridae</taxon>
        <taxon>Pentapetalae</taxon>
        <taxon>asterids</taxon>
        <taxon>lamiids</taxon>
        <taxon>Solanales</taxon>
        <taxon>Solanaceae</taxon>
        <taxon>Solanoideae</taxon>
        <taxon>Capsiceae</taxon>
        <taxon>Capsicum</taxon>
    </lineage>
</organism>
<evidence type="ECO:0000259" key="1">
    <source>
        <dbReference type="Pfam" id="PF24758"/>
    </source>
</evidence>
<dbReference type="AlphaFoldDB" id="A0A2G2VDR7"/>
<evidence type="ECO:0000313" key="3">
    <source>
        <dbReference type="Proteomes" id="UP000224567"/>
    </source>
</evidence>
<keyword evidence="3" id="KW-1185">Reference proteome</keyword>
<reference evidence="3" key="2">
    <citation type="journal article" date="2017" name="J. Anim. Genet.">
        <title>Multiple reference genome sequences of hot pepper reveal the massive evolution of plant disease resistance genes by retroduplication.</title>
        <authorList>
            <person name="Kim S."/>
            <person name="Park J."/>
            <person name="Yeom S.-I."/>
            <person name="Kim Y.-M."/>
            <person name="Seo E."/>
            <person name="Kim K.-T."/>
            <person name="Kim M.-S."/>
            <person name="Lee J.M."/>
            <person name="Cheong K."/>
            <person name="Shin H.-S."/>
            <person name="Kim S.-B."/>
            <person name="Han K."/>
            <person name="Lee J."/>
            <person name="Park M."/>
            <person name="Lee H.-A."/>
            <person name="Lee H.-Y."/>
            <person name="Lee Y."/>
            <person name="Oh S."/>
            <person name="Lee J.H."/>
            <person name="Choi E."/>
            <person name="Choi E."/>
            <person name="Lee S.E."/>
            <person name="Jeon J."/>
            <person name="Kim H."/>
            <person name="Choi G."/>
            <person name="Song H."/>
            <person name="Lee J."/>
            <person name="Lee S.-C."/>
            <person name="Kwon J.-K."/>
            <person name="Lee H.-Y."/>
            <person name="Koo N."/>
            <person name="Hong Y."/>
            <person name="Kim R.W."/>
            <person name="Kang W.-H."/>
            <person name="Huh J.H."/>
            <person name="Kang B.-C."/>
            <person name="Yang T.-J."/>
            <person name="Lee Y.-H."/>
            <person name="Bennetzen J.L."/>
            <person name="Choi D."/>
        </authorList>
    </citation>
    <scope>NUCLEOTIDE SEQUENCE [LARGE SCALE GENOMIC DNA]</scope>
    <source>
        <strain evidence="3">cv. PBC81</strain>
    </source>
</reference>
<dbReference type="PANTHER" id="PTHR31639:SF283">
    <property type="entry name" value="F-BOX DOMAIN-CONTAINING PROTEIN"/>
    <property type="match status" value="1"/>
</dbReference>
<protein>
    <recommendedName>
        <fullName evidence="1">F-box/LRR-repeat protein 15/At3g58940/PEG3-like LRR domain-containing protein</fullName>
    </recommendedName>
</protein>
<sequence>MYLLPSSLFSCSQLTHLTLNNGLIHPTSGFQGFDRFISLEQRNVTISSELLGSLISHCPLLEKLVLNISKVFVSDIIDINAPKLRLFIYTGKIRSVCLTNVPLLAKECLFCDDSSMEENCFGFAKFFESCTALKGLLLVFTYPEFELAELYIDEVAARLPSDVNSVKLFELPFLKLVESYMLSCVLCLIRSFPFLEYLEIQVENEVDVGSTESLELEGFSDATFNHLRVVRLEHFGGTSHEMQLVRLFLAKSLYWSA</sequence>